<feature type="region of interest" description="Disordered" evidence="1">
    <location>
        <begin position="24"/>
        <end position="91"/>
    </location>
</feature>
<evidence type="ECO:0000313" key="3">
    <source>
        <dbReference type="Proteomes" id="UP001420932"/>
    </source>
</evidence>
<gene>
    <name evidence="2" type="ORF">Syun_010755</name>
</gene>
<keyword evidence="3" id="KW-1185">Reference proteome</keyword>
<evidence type="ECO:0000313" key="2">
    <source>
        <dbReference type="EMBL" id="KAK9152446.1"/>
    </source>
</evidence>
<accession>A0AAP0KH21</accession>
<name>A0AAP0KH21_9MAGN</name>
<dbReference type="AlphaFoldDB" id="A0AAP0KH21"/>
<organism evidence="2 3">
    <name type="scientific">Stephania yunnanensis</name>
    <dbReference type="NCBI Taxonomy" id="152371"/>
    <lineage>
        <taxon>Eukaryota</taxon>
        <taxon>Viridiplantae</taxon>
        <taxon>Streptophyta</taxon>
        <taxon>Embryophyta</taxon>
        <taxon>Tracheophyta</taxon>
        <taxon>Spermatophyta</taxon>
        <taxon>Magnoliopsida</taxon>
        <taxon>Ranunculales</taxon>
        <taxon>Menispermaceae</taxon>
        <taxon>Menispermoideae</taxon>
        <taxon>Cissampelideae</taxon>
        <taxon>Stephania</taxon>
    </lineage>
</organism>
<dbReference type="Proteomes" id="UP001420932">
    <property type="component" value="Unassembled WGS sequence"/>
</dbReference>
<protein>
    <submittedName>
        <fullName evidence="2">Uncharacterized protein</fullName>
    </submittedName>
</protein>
<comment type="caution">
    <text evidence="2">The sequence shown here is derived from an EMBL/GenBank/DDBJ whole genome shotgun (WGS) entry which is preliminary data.</text>
</comment>
<feature type="compositionally biased region" description="Basic residues" evidence="1">
    <location>
        <begin position="32"/>
        <end position="49"/>
    </location>
</feature>
<evidence type="ECO:0000256" key="1">
    <source>
        <dbReference type="SAM" id="MobiDB-lite"/>
    </source>
</evidence>
<sequence length="151" mass="16692">MGNAMQCNPSNQLHHFGAVNQLHRLHDDVTPRRRRRRRRRTVSAARRRAVRADPPSPGRVPPQSTGRTAASRRVSAPEQVAGGVHGLDRVPRRVRGGAEPLLERRLRLEAVAVPASAARSLRLPLLPPRPLVDCETLDPQISLFLDADPDA</sequence>
<reference evidence="2 3" key="1">
    <citation type="submission" date="2024-01" db="EMBL/GenBank/DDBJ databases">
        <title>Genome assemblies of Stephania.</title>
        <authorList>
            <person name="Yang L."/>
        </authorList>
    </citation>
    <scope>NUCLEOTIDE SEQUENCE [LARGE SCALE GENOMIC DNA]</scope>
    <source>
        <strain evidence="2">YNDBR</strain>
        <tissue evidence="2">Leaf</tissue>
    </source>
</reference>
<dbReference type="EMBL" id="JBBNAF010000004">
    <property type="protein sequence ID" value="KAK9152446.1"/>
    <property type="molecule type" value="Genomic_DNA"/>
</dbReference>
<proteinExistence type="predicted"/>